<keyword evidence="1" id="KW-0812">Transmembrane</keyword>
<name>A0AAE3XQN9_9BACT</name>
<accession>A0AAE3XQN9</accession>
<gene>
    <name evidence="2" type="ORF">HNQ88_003908</name>
</gene>
<keyword evidence="3" id="KW-1185">Reference proteome</keyword>
<proteinExistence type="predicted"/>
<dbReference type="Proteomes" id="UP001185092">
    <property type="component" value="Unassembled WGS sequence"/>
</dbReference>
<keyword evidence="1" id="KW-1133">Transmembrane helix</keyword>
<evidence type="ECO:0000313" key="3">
    <source>
        <dbReference type="Proteomes" id="UP001185092"/>
    </source>
</evidence>
<reference evidence="2" key="1">
    <citation type="submission" date="2023-07" db="EMBL/GenBank/DDBJ databases">
        <title>Genomic Encyclopedia of Type Strains, Phase IV (KMG-IV): sequencing the most valuable type-strain genomes for metagenomic binning, comparative biology and taxonomic classification.</title>
        <authorList>
            <person name="Goeker M."/>
        </authorList>
    </citation>
    <scope>NUCLEOTIDE SEQUENCE</scope>
    <source>
        <strain evidence="2">DSM 26174</strain>
    </source>
</reference>
<evidence type="ECO:0000256" key="1">
    <source>
        <dbReference type="SAM" id="Phobius"/>
    </source>
</evidence>
<protein>
    <submittedName>
        <fullName evidence="2">Uncharacterized protein with PQ loop repeat</fullName>
    </submittedName>
</protein>
<evidence type="ECO:0000313" key="2">
    <source>
        <dbReference type="EMBL" id="MDR6240832.1"/>
    </source>
</evidence>
<comment type="caution">
    <text evidence="2">The sequence shown here is derived from an EMBL/GenBank/DDBJ whole genome shotgun (WGS) entry which is preliminary data.</text>
</comment>
<feature type="transmembrane region" description="Helical" evidence="1">
    <location>
        <begin position="50"/>
        <end position="69"/>
    </location>
</feature>
<dbReference type="EMBL" id="JAVDQD010000005">
    <property type="protein sequence ID" value="MDR6240832.1"/>
    <property type="molecule type" value="Genomic_DNA"/>
</dbReference>
<feature type="transmembrane region" description="Helical" evidence="1">
    <location>
        <begin position="20"/>
        <end position="38"/>
    </location>
</feature>
<feature type="transmembrane region" description="Helical" evidence="1">
    <location>
        <begin position="76"/>
        <end position="97"/>
    </location>
</feature>
<organism evidence="2 3">
    <name type="scientific">Aureibacter tunicatorum</name>
    <dbReference type="NCBI Taxonomy" id="866807"/>
    <lineage>
        <taxon>Bacteria</taxon>
        <taxon>Pseudomonadati</taxon>
        <taxon>Bacteroidota</taxon>
        <taxon>Cytophagia</taxon>
        <taxon>Cytophagales</taxon>
        <taxon>Persicobacteraceae</taxon>
        <taxon>Aureibacter</taxon>
    </lineage>
</organism>
<dbReference type="AlphaFoldDB" id="A0AAE3XQN9"/>
<sequence length="100" mass="11237">MKGIINIDNVTKTKIEDAMVIIGMIGPFSALPQLYKLYVSHSHLAEGVSSITWLVSAIIAVFWCLYGVVMRKKALFLSYLMTFIIDFLIVCKLYVIGSLF</sequence>
<keyword evidence="1" id="KW-0472">Membrane</keyword>
<dbReference type="Gene3D" id="1.20.1280.290">
    <property type="match status" value="1"/>
</dbReference>